<gene>
    <name evidence="1" type="ORF">DA391_03480</name>
</gene>
<dbReference type="Gene3D" id="2.60.200.60">
    <property type="match status" value="1"/>
</dbReference>
<dbReference type="Proteomes" id="UP000240908">
    <property type="component" value="Chromosome"/>
</dbReference>
<sequence length="85" mass="8838">MRKTICVGDKTSHGGVVLTGSAQVSIDGRLVTRKSDRVSCPKHGINSIIEGDENHCDNGLPVALEGHHCACGATLISSGSLVLKE</sequence>
<organism evidence="1 2">
    <name type="scientific">Yersinia massiliensis</name>
    <dbReference type="NCBI Taxonomy" id="419257"/>
    <lineage>
        <taxon>Bacteria</taxon>
        <taxon>Pseudomonadati</taxon>
        <taxon>Pseudomonadota</taxon>
        <taxon>Gammaproteobacteria</taxon>
        <taxon>Enterobacterales</taxon>
        <taxon>Yersiniaceae</taxon>
        <taxon>Yersinia</taxon>
    </lineage>
</organism>
<keyword evidence="2" id="KW-1185">Reference proteome</keyword>
<dbReference type="Pfam" id="PF05488">
    <property type="entry name" value="PAAR_motif"/>
    <property type="match status" value="1"/>
</dbReference>
<reference evidence="2" key="1">
    <citation type="journal article" date="2018" name="Genome Announc.">
        <title>First complete genome sequence of Yersinia massiliensis.</title>
        <authorList>
            <person name="Thomas M.C."/>
            <person name="Arling V."/>
            <person name="Goji N."/>
            <person name="Janzen T.W."/>
            <person name="Duceppe M.-O."/>
            <person name="Mathews A."/>
            <person name="Carrillo C."/>
            <person name="Amoako K."/>
        </authorList>
    </citation>
    <scope>NUCLEOTIDE SEQUENCE [LARGE SCALE GENOMIC DNA]</scope>
    <source>
        <strain evidence="2">GTA</strain>
    </source>
</reference>
<dbReference type="EMBL" id="CP028487">
    <property type="protein sequence ID" value="AVX36804.1"/>
    <property type="molecule type" value="Genomic_DNA"/>
</dbReference>
<proteinExistence type="predicted"/>
<accession>A0ABM6UPN1</accession>
<evidence type="ECO:0000313" key="1">
    <source>
        <dbReference type="EMBL" id="AVX36804.1"/>
    </source>
</evidence>
<dbReference type="CDD" id="cd14744">
    <property type="entry name" value="PAAR_CT_2"/>
    <property type="match status" value="1"/>
</dbReference>
<protein>
    <submittedName>
        <fullName evidence="1">PAAR domain-containing protein</fullName>
    </submittedName>
</protein>
<name>A0ABM6UPN1_9GAMM</name>
<dbReference type="RefSeq" id="WP_072084731.1">
    <property type="nucleotide sequence ID" value="NZ_CABHYR010000101.1"/>
</dbReference>
<dbReference type="InterPro" id="IPR008727">
    <property type="entry name" value="PAAR_motif"/>
</dbReference>
<evidence type="ECO:0000313" key="2">
    <source>
        <dbReference type="Proteomes" id="UP000240908"/>
    </source>
</evidence>